<dbReference type="SUPFAM" id="SSF56219">
    <property type="entry name" value="DNase I-like"/>
    <property type="match status" value="1"/>
</dbReference>
<evidence type="ECO:0000259" key="1">
    <source>
        <dbReference type="Pfam" id="PF14529"/>
    </source>
</evidence>
<dbReference type="Pfam" id="PF14529">
    <property type="entry name" value="Exo_endo_phos_2"/>
    <property type="match status" value="1"/>
</dbReference>
<dbReference type="RefSeq" id="XP_058311393.1">
    <property type="nucleotide sequence ID" value="XM_058449049.1"/>
</dbReference>
<dbReference type="EMBL" id="JAPQKR010000005">
    <property type="protein sequence ID" value="KAJ5215580.1"/>
    <property type="molecule type" value="Genomic_DNA"/>
</dbReference>
<accession>A0A9W9N964</accession>
<dbReference type="AlphaFoldDB" id="A0A9W9N964"/>
<dbReference type="InterPro" id="IPR005135">
    <property type="entry name" value="Endo/exonuclease/phosphatase"/>
</dbReference>
<evidence type="ECO:0000313" key="3">
    <source>
        <dbReference type="Proteomes" id="UP001150904"/>
    </source>
</evidence>
<gene>
    <name evidence="2" type="ORF">N7498_001987</name>
</gene>
<name>A0A9W9N964_9EURO</name>
<dbReference type="InterPro" id="IPR036691">
    <property type="entry name" value="Endo/exonu/phosph_ase_sf"/>
</dbReference>
<evidence type="ECO:0000313" key="2">
    <source>
        <dbReference type="EMBL" id="KAJ5215580.1"/>
    </source>
</evidence>
<dbReference type="GO" id="GO:0003824">
    <property type="term" value="F:catalytic activity"/>
    <property type="evidence" value="ECO:0007669"/>
    <property type="project" value="InterPro"/>
</dbReference>
<dbReference type="GeneID" id="83176350"/>
<organism evidence="2 3">
    <name type="scientific">Penicillium cinerascens</name>
    <dbReference type="NCBI Taxonomy" id="70096"/>
    <lineage>
        <taxon>Eukaryota</taxon>
        <taxon>Fungi</taxon>
        <taxon>Dikarya</taxon>
        <taxon>Ascomycota</taxon>
        <taxon>Pezizomycotina</taxon>
        <taxon>Eurotiomycetes</taxon>
        <taxon>Eurotiomycetidae</taxon>
        <taxon>Eurotiales</taxon>
        <taxon>Aspergillaceae</taxon>
        <taxon>Penicillium</taxon>
    </lineage>
</organism>
<dbReference type="OrthoDB" id="5549573at2759"/>
<keyword evidence="3" id="KW-1185">Reference proteome</keyword>
<reference evidence="2" key="1">
    <citation type="submission" date="2022-12" db="EMBL/GenBank/DDBJ databases">
        <authorList>
            <person name="Petersen C."/>
        </authorList>
    </citation>
    <scope>NUCLEOTIDE SEQUENCE</scope>
    <source>
        <strain evidence="2">IBT 15544</strain>
    </source>
</reference>
<dbReference type="Proteomes" id="UP001150904">
    <property type="component" value="Unassembled WGS sequence"/>
</dbReference>
<protein>
    <recommendedName>
        <fullName evidence="1">Endonuclease/exonuclease/phosphatase domain-containing protein</fullName>
    </recommendedName>
</protein>
<proteinExistence type="predicted"/>
<sequence length="290" mass="33078">MNAHHPIWGAIGTRADKEAEQLLEITDKLDLELITEKRRATWSRNNQSSVIDLTFISSSLACRLVGCRRADDIEHSSDHFPIRTVLGIETPVLAQQKRRNWNATDEKKLTQKIEEDLQVRDLSQAGPPQIEAQCQKLKDVVQSAIEASTPWANPSAWSNPDFDEECKAAVKEVRRLRRRHTRTKNPYDWICYSGARNAKTRLVKKTLSRAHRRRVQQVIEDGPQGMWRLAKWAKNRTGAYERGHTPSLEIQDPQTPGKLAETVDQKAEAFRVAFCPQPPPADLSDTDLFQ</sequence>
<reference evidence="2" key="2">
    <citation type="journal article" date="2023" name="IMA Fungus">
        <title>Comparative genomic study of the Penicillium genus elucidates a diverse pangenome and 15 lateral gene transfer events.</title>
        <authorList>
            <person name="Petersen C."/>
            <person name="Sorensen T."/>
            <person name="Nielsen M.R."/>
            <person name="Sondergaard T.E."/>
            <person name="Sorensen J.L."/>
            <person name="Fitzpatrick D.A."/>
            <person name="Frisvad J.C."/>
            <person name="Nielsen K.L."/>
        </authorList>
    </citation>
    <scope>NUCLEOTIDE SEQUENCE</scope>
    <source>
        <strain evidence="2">IBT 15544</strain>
    </source>
</reference>
<comment type="caution">
    <text evidence="2">The sequence shown here is derived from an EMBL/GenBank/DDBJ whole genome shotgun (WGS) entry which is preliminary data.</text>
</comment>
<dbReference type="Gene3D" id="3.60.10.10">
    <property type="entry name" value="Endonuclease/exonuclease/phosphatase"/>
    <property type="match status" value="1"/>
</dbReference>
<feature type="domain" description="Endonuclease/exonuclease/phosphatase" evidence="1">
    <location>
        <begin position="1"/>
        <end position="82"/>
    </location>
</feature>